<feature type="transmembrane region" description="Helical" evidence="8">
    <location>
        <begin position="276"/>
        <end position="299"/>
    </location>
</feature>
<feature type="transmembrane region" description="Helical" evidence="8">
    <location>
        <begin position="57"/>
        <end position="82"/>
    </location>
</feature>
<keyword evidence="3" id="KW-0813">Transport</keyword>
<feature type="transmembrane region" description="Helical" evidence="8">
    <location>
        <begin position="121"/>
        <end position="144"/>
    </location>
</feature>
<name>A0A3P3QR35_9GAMM</name>
<keyword evidence="7 8" id="KW-0472">Membrane</keyword>
<evidence type="ECO:0000313" key="10">
    <source>
        <dbReference type="Proteomes" id="UP000276260"/>
    </source>
</evidence>
<evidence type="ECO:0000256" key="5">
    <source>
        <dbReference type="ARBA" id="ARBA00022692"/>
    </source>
</evidence>
<dbReference type="AlphaFoldDB" id="A0A3P3QR35"/>
<evidence type="ECO:0000256" key="2">
    <source>
        <dbReference type="ARBA" id="ARBA00010145"/>
    </source>
</evidence>
<dbReference type="RefSeq" id="WP_046518196.1">
    <property type="nucleotide sequence ID" value="NZ_LAVS01000001.1"/>
</dbReference>
<dbReference type="PANTHER" id="PTHR36838">
    <property type="entry name" value="AUXIN EFFLUX CARRIER FAMILY PROTEIN"/>
    <property type="match status" value="1"/>
</dbReference>
<comment type="subcellular location">
    <subcellularLocation>
        <location evidence="1">Cell membrane</location>
        <topology evidence="1">Multi-pass membrane protein</topology>
    </subcellularLocation>
</comment>
<dbReference type="EMBL" id="RRCF01000001">
    <property type="protein sequence ID" value="RRJ23515.1"/>
    <property type="molecule type" value="Genomic_DNA"/>
</dbReference>
<feature type="transmembrane region" description="Helical" evidence="8">
    <location>
        <begin position="29"/>
        <end position="45"/>
    </location>
</feature>
<evidence type="ECO:0000256" key="3">
    <source>
        <dbReference type="ARBA" id="ARBA00022448"/>
    </source>
</evidence>
<reference evidence="9 10" key="1">
    <citation type="submission" date="2018-11" db="EMBL/GenBank/DDBJ databases">
        <title>Draft genome analysis of Rheinheimera mesophila isolated from an industrial waste site.</title>
        <authorList>
            <person name="Yu Q."/>
            <person name="Qi Y."/>
            <person name="Zhang H."/>
            <person name="Lu Y."/>
            <person name="Pu J."/>
        </authorList>
    </citation>
    <scope>NUCLEOTIDE SEQUENCE [LARGE SCALE GENOMIC DNA]</scope>
    <source>
        <strain evidence="9 10">IITR13</strain>
    </source>
</reference>
<dbReference type="GO" id="GO:0005886">
    <property type="term" value="C:plasma membrane"/>
    <property type="evidence" value="ECO:0007669"/>
    <property type="project" value="UniProtKB-SubCell"/>
</dbReference>
<feature type="transmembrane region" description="Helical" evidence="8">
    <location>
        <begin position="187"/>
        <end position="207"/>
    </location>
</feature>
<keyword evidence="5 8" id="KW-0812">Transmembrane</keyword>
<feature type="transmembrane region" description="Helical" evidence="8">
    <location>
        <begin position="219"/>
        <end position="238"/>
    </location>
</feature>
<keyword evidence="10" id="KW-1185">Reference proteome</keyword>
<dbReference type="PANTHER" id="PTHR36838:SF1">
    <property type="entry name" value="SLR1864 PROTEIN"/>
    <property type="match status" value="1"/>
</dbReference>
<comment type="similarity">
    <text evidence="2">Belongs to the auxin efflux carrier (TC 2.A.69) family.</text>
</comment>
<evidence type="ECO:0000256" key="7">
    <source>
        <dbReference type="ARBA" id="ARBA00023136"/>
    </source>
</evidence>
<evidence type="ECO:0000256" key="6">
    <source>
        <dbReference type="ARBA" id="ARBA00022989"/>
    </source>
</evidence>
<protein>
    <submittedName>
        <fullName evidence="9">AEC family transporter</fullName>
    </submittedName>
</protein>
<dbReference type="InterPro" id="IPR004776">
    <property type="entry name" value="Mem_transp_PIN-like"/>
</dbReference>
<keyword evidence="4" id="KW-1003">Cell membrane</keyword>
<dbReference type="InterPro" id="IPR038770">
    <property type="entry name" value="Na+/solute_symporter_sf"/>
</dbReference>
<evidence type="ECO:0000256" key="8">
    <source>
        <dbReference type="SAM" id="Phobius"/>
    </source>
</evidence>
<feature type="transmembrane region" description="Helical" evidence="8">
    <location>
        <begin position="156"/>
        <end position="175"/>
    </location>
</feature>
<dbReference type="OrthoDB" id="9786183at2"/>
<dbReference type="Gene3D" id="1.20.1530.20">
    <property type="match status" value="1"/>
</dbReference>
<keyword evidence="6 8" id="KW-1133">Transmembrane helix</keyword>
<dbReference type="Proteomes" id="UP000276260">
    <property type="component" value="Unassembled WGS sequence"/>
</dbReference>
<evidence type="ECO:0000313" key="9">
    <source>
        <dbReference type="EMBL" id="RRJ23515.1"/>
    </source>
</evidence>
<sequence length="303" mass="33045">MENFALVLIYLMIGALLRRLPQFPQDTGLVLNQYVLFVALPALVLQKIPLLEFSNQLWLPAITPWVLLVIVAGLVILAGKIWHFEKTTVGALLVVLPLGNTSFLGFPMVEAFFGENALPFAMIYDQAGSFVALATYSTILAAWYNPNAATPTTGQMIKRILTFPSFIALALALALKSWPYPTFFSLVLDSLAATLVPVIMIAVGFQFRLQLDNKDTKPLIFALGVKLFLMPLLALGFLRLFQPDALLLQVVVFEAAMPPMVSAGAIAIGAGLALRLVPALVGLGLLLSFISLPLWYALLQLYV</sequence>
<gene>
    <name evidence="9" type="ORF">EIK76_05465</name>
</gene>
<evidence type="ECO:0000256" key="1">
    <source>
        <dbReference type="ARBA" id="ARBA00004651"/>
    </source>
</evidence>
<dbReference type="GO" id="GO:0055085">
    <property type="term" value="P:transmembrane transport"/>
    <property type="evidence" value="ECO:0007669"/>
    <property type="project" value="InterPro"/>
</dbReference>
<dbReference type="Pfam" id="PF03547">
    <property type="entry name" value="Mem_trans"/>
    <property type="match status" value="1"/>
</dbReference>
<feature type="transmembrane region" description="Helical" evidence="8">
    <location>
        <begin position="245"/>
        <end position="270"/>
    </location>
</feature>
<organism evidence="9 10">
    <name type="scientific">Rheinheimera mesophila</name>
    <dbReference type="NCBI Taxonomy" id="1547515"/>
    <lineage>
        <taxon>Bacteria</taxon>
        <taxon>Pseudomonadati</taxon>
        <taxon>Pseudomonadota</taxon>
        <taxon>Gammaproteobacteria</taxon>
        <taxon>Chromatiales</taxon>
        <taxon>Chromatiaceae</taxon>
        <taxon>Rheinheimera</taxon>
    </lineage>
</organism>
<evidence type="ECO:0000256" key="4">
    <source>
        <dbReference type="ARBA" id="ARBA00022475"/>
    </source>
</evidence>
<accession>A0A3P3QR35</accession>
<proteinExistence type="inferred from homology"/>
<comment type="caution">
    <text evidence="9">The sequence shown here is derived from an EMBL/GenBank/DDBJ whole genome shotgun (WGS) entry which is preliminary data.</text>
</comment>
<feature type="transmembrane region" description="Helical" evidence="8">
    <location>
        <begin position="88"/>
        <end position="109"/>
    </location>
</feature>